<keyword evidence="2" id="KW-0863">Zinc-finger</keyword>
<feature type="compositionally biased region" description="Basic and acidic residues" evidence="4">
    <location>
        <begin position="836"/>
        <end position="847"/>
    </location>
</feature>
<feature type="compositionally biased region" description="Basic and acidic residues" evidence="4">
    <location>
        <begin position="670"/>
        <end position="684"/>
    </location>
</feature>
<dbReference type="InterPro" id="IPR006149">
    <property type="entry name" value="EB_dom"/>
</dbReference>
<dbReference type="Proteomes" id="UP000887561">
    <property type="component" value="Unplaced"/>
</dbReference>
<keyword evidence="1" id="KW-0479">Metal-binding</keyword>
<dbReference type="PANTHER" id="PTHR39069:SF1">
    <property type="entry name" value="ECDYSONE-INDUCIBLE GENE E1, ISOFORM A"/>
    <property type="match status" value="1"/>
</dbReference>
<accession>A0A915LXC8</accession>
<evidence type="ECO:0000256" key="3">
    <source>
        <dbReference type="ARBA" id="ARBA00022833"/>
    </source>
</evidence>
<dbReference type="AlphaFoldDB" id="A0A915LXC8"/>
<proteinExistence type="predicted"/>
<dbReference type="InterPro" id="IPR001876">
    <property type="entry name" value="Znf_RanBP2"/>
</dbReference>
<feature type="compositionally biased region" description="Basic residues" evidence="4">
    <location>
        <begin position="776"/>
        <end position="819"/>
    </location>
</feature>
<keyword evidence="6" id="KW-1185">Reference proteome</keyword>
<dbReference type="PANTHER" id="PTHR39069">
    <property type="entry name" value="ECDYSONE-INDUCIBLE GENE E1, ISOFORM A"/>
    <property type="match status" value="1"/>
</dbReference>
<keyword evidence="3" id="KW-0862">Zinc</keyword>
<organism evidence="6 7">
    <name type="scientific">Meloidogyne javanica</name>
    <name type="common">Root-knot nematode worm</name>
    <dbReference type="NCBI Taxonomy" id="6303"/>
    <lineage>
        <taxon>Eukaryota</taxon>
        <taxon>Metazoa</taxon>
        <taxon>Ecdysozoa</taxon>
        <taxon>Nematoda</taxon>
        <taxon>Chromadorea</taxon>
        <taxon>Rhabditida</taxon>
        <taxon>Tylenchina</taxon>
        <taxon>Tylenchomorpha</taxon>
        <taxon>Tylenchoidea</taxon>
        <taxon>Meloidogynidae</taxon>
        <taxon>Meloidogyninae</taxon>
        <taxon>Meloidogyne</taxon>
        <taxon>Meloidogyne incognita group</taxon>
    </lineage>
</organism>
<dbReference type="Pfam" id="PF01683">
    <property type="entry name" value="EB"/>
    <property type="match status" value="3"/>
</dbReference>
<dbReference type="GO" id="GO:0008270">
    <property type="term" value="F:zinc ion binding"/>
    <property type="evidence" value="ECO:0007669"/>
    <property type="project" value="UniProtKB-KW"/>
</dbReference>
<dbReference type="InterPro" id="IPR001878">
    <property type="entry name" value="Znf_CCHC"/>
</dbReference>
<evidence type="ECO:0000259" key="5">
    <source>
        <dbReference type="PROSITE" id="PS01358"/>
    </source>
</evidence>
<evidence type="ECO:0000313" key="6">
    <source>
        <dbReference type="Proteomes" id="UP000887561"/>
    </source>
</evidence>
<dbReference type="SMART" id="SM00343">
    <property type="entry name" value="ZnF_C2HC"/>
    <property type="match status" value="4"/>
</dbReference>
<dbReference type="WBParaSite" id="scaffold1892_cov243.g3832">
    <property type="protein sequence ID" value="scaffold1892_cov243.g3832"/>
    <property type="gene ID" value="scaffold1892_cov243.g3832"/>
</dbReference>
<evidence type="ECO:0000313" key="7">
    <source>
        <dbReference type="WBParaSite" id="scaffold1892_cov243.g3832"/>
    </source>
</evidence>
<feature type="domain" description="RanBP2-type" evidence="5">
    <location>
        <begin position="371"/>
        <end position="390"/>
    </location>
</feature>
<sequence length="1240" mass="138388">MLCRKALLNESCDKDADCELKGSICLRQTCQCHPFYQMVKSEKGGSTSARCSRLPAKVGQECQSKCREPLFCRGGRCQCVQRGSTSIVNGECVSVSRVGDRCSRHYDCTSPFSACVNHQCVCISGTIQQGSKCVATSNCPLGGAPAVICTRKAQPSQILNFVEEADTCSQGFYCVTTVCRDPPTNPPSLANLTRIFSHLLPRPACPSETHFCHFLAGDTFSQAICCKRPCNSMAPESLYLNGECVTRGQLGSECRFHEQCGAAEGMTCVKGQCQCIDGFSPLSDVITHPTKNPSQQCRRDCDKSSSISRDTNCLSKSQLGGPCFVQEQCPDQAGCYRGRCLCRCGYKMANRKQSTVSTQPTQFPILPHKEWICAKCACINAKGIYACKKCGQLIGSKAQFSKEYATSDRPPVEVLGAGSSSLPLEPVVRTPFGLLQTFASPDPKNFIYDATKGYFHDSTTEVEFDIQQKRSEKTDDTISNAPSGSLAVQRRSENIADDWIDLIKRVGAGDLSNSAKAAPTSTAASSMRAEKSRDEFIADKEEKELKKLITSNAKSNLTDCILQNEKLLIDLHKLLVQERDPSAVKKIQAQIDAFNSTTRSLQTLLSMLASDDTFASSQSKSQKLDSSTIITPQFKRHITKSIQNEDNGSSHRNVEDDSFFSLNSATKSSQNEKEQRKNARRSDKSNNSLRNAILEGKRTAFDEHIEQVEKLRNMIGSAKSGTKRNWIESLPNISFPREVSHKGTSFEDQIRTIVDQNVEKQWMLSSSNDDAITIKSSRRSPSPRKSSSRRTRSRSRHRSRKSRSRSRDRRQRSRSRQHTTNRVSERSRSRSRHRGTFSDERSRRNGNDDDDLEIISYKRKDQVSSRSPQPPPVMPMTITPPPPGLSSKTPGSLKELFDRAHSMLAQGFVGANLLQKSGDQVNPIASQTGFGLMPGISPNLGPKNIYTSNSNQWRMPYQASNPVLPNLHNSVNLPIICDYCGRDGHSREVCPSLPPKPLQTQDQRVIRNELESTNTTTRFTEKDAALGLCLNCGRFGHSQVGCLLPRITDHELQKRIRKAEDKQRLQQLDKLKLKRKAEKYTVRRNDPFIQRLRIVAPHGKITKEHTRLICQRCSGLGHIWSECARPEAPRTTLKLITEKMEEFIQVFFVHLNDDNLVDFSEKFEKFIIMDGIENNGTVDPVGLQLQTRCNRGVVTKGDLRDLCKNCASLGHVPADCSQRSICSRQHYEKMLKLVDAYRAL</sequence>
<evidence type="ECO:0000256" key="1">
    <source>
        <dbReference type="ARBA" id="ARBA00022723"/>
    </source>
</evidence>
<feature type="compositionally biased region" description="Pro residues" evidence="4">
    <location>
        <begin position="868"/>
        <end position="884"/>
    </location>
</feature>
<feature type="region of interest" description="Disordered" evidence="4">
    <location>
        <begin position="661"/>
        <end position="692"/>
    </location>
</feature>
<evidence type="ECO:0000256" key="4">
    <source>
        <dbReference type="SAM" id="MobiDB-lite"/>
    </source>
</evidence>
<dbReference type="GO" id="GO:0003676">
    <property type="term" value="F:nucleic acid binding"/>
    <property type="evidence" value="ECO:0007669"/>
    <property type="project" value="InterPro"/>
</dbReference>
<dbReference type="PROSITE" id="PS01358">
    <property type="entry name" value="ZF_RANBP2_1"/>
    <property type="match status" value="1"/>
</dbReference>
<name>A0A915LXC8_MELJA</name>
<protein>
    <submittedName>
        <fullName evidence="7">RanBP2-type domain-containing protein</fullName>
    </submittedName>
</protein>
<reference evidence="7" key="1">
    <citation type="submission" date="2022-11" db="UniProtKB">
        <authorList>
            <consortium name="WormBaseParasite"/>
        </authorList>
    </citation>
    <scope>IDENTIFICATION</scope>
</reference>
<evidence type="ECO:0000256" key="2">
    <source>
        <dbReference type="ARBA" id="ARBA00022771"/>
    </source>
</evidence>
<feature type="region of interest" description="Disordered" evidence="4">
    <location>
        <begin position="769"/>
        <end position="891"/>
    </location>
</feature>
<dbReference type="Gene3D" id="4.10.60.10">
    <property type="entry name" value="Zinc finger, CCHC-type"/>
    <property type="match status" value="2"/>
</dbReference>